<dbReference type="PANTHER" id="PTHR10000">
    <property type="entry name" value="PHOSPHOSERINE PHOSPHATASE"/>
    <property type="match status" value="1"/>
</dbReference>
<proteinExistence type="predicted"/>
<protein>
    <submittedName>
        <fullName evidence="1">Cof-type HAD-IIB family hydrolase</fullName>
    </submittedName>
</protein>
<keyword evidence="1" id="KW-0378">Hydrolase</keyword>
<dbReference type="GO" id="GO:0016791">
    <property type="term" value="F:phosphatase activity"/>
    <property type="evidence" value="ECO:0007669"/>
    <property type="project" value="TreeGrafter"/>
</dbReference>
<dbReference type="GO" id="GO:0005829">
    <property type="term" value="C:cytosol"/>
    <property type="evidence" value="ECO:0007669"/>
    <property type="project" value="TreeGrafter"/>
</dbReference>
<dbReference type="SFLD" id="SFLDG01140">
    <property type="entry name" value="C2.B:_Phosphomannomutase_and_P"/>
    <property type="match status" value="1"/>
</dbReference>
<dbReference type="NCBIfam" id="TIGR01484">
    <property type="entry name" value="HAD-SF-IIB"/>
    <property type="match status" value="1"/>
</dbReference>
<sequence>MPMRLSSAFFFGPTPLTYWIESRNFTRHHLKHSFVPYHFSKLRPALQWQNLPDTLPSLLLLFIIDKSGGIRLIKLIATDMDGTLLDGNHRISSENIAAIRQAQAAGVRFVIATGRIMADVRAFIESYDLHPCYLTMNGAELHDEQHQLLHAAYIDHTRSRKIYETIESFHRFNLEIYTDQGHYSANSRLRTYRGLLDRMREVRPGTTFFKNFYWALRNPHFRKLQYIHDLEAFWQSDIHIAKFITFSQKPELLAALSDKLRQEVPGLALSASFRTNIEINDAKATKGNTLRVLTQRLGIREDEVLVLGDGTNDLSMFEAFPTHATAMENSVPALKEKAAHITADNLHHGVAQAIKQYL</sequence>
<dbReference type="SUPFAM" id="SSF56784">
    <property type="entry name" value="HAD-like"/>
    <property type="match status" value="1"/>
</dbReference>
<dbReference type="Gene3D" id="3.40.50.1000">
    <property type="entry name" value="HAD superfamily/HAD-like"/>
    <property type="match status" value="1"/>
</dbReference>
<dbReference type="InterPro" id="IPR023214">
    <property type="entry name" value="HAD_sf"/>
</dbReference>
<evidence type="ECO:0000313" key="2">
    <source>
        <dbReference type="Proteomes" id="UP000322783"/>
    </source>
</evidence>
<dbReference type="Gene3D" id="3.30.1240.10">
    <property type="match status" value="1"/>
</dbReference>
<comment type="caution">
    <text evidence="1">The sequence shown here is derived from an EMBL/GenBank/DDBJ whole genome shotgun (WGS) entry which is preliminary data.</text>
</comment>
<dbReference type="PANTHER" id="PTHR10000:SF55">
    <property type="entry name" value="5-AMINO-6-(5-PHOSPHO-D-RIBITYLAMINO)URACIL PHOSPHATASE YCSE"/>
    <property type="match status" value="1"/>
</dbReference>
<dbReference type="Pfam" id="PF08282">
    <property type="entry name" value="Hydrolase_3"/>
    <property type="match status" value="1"/>
</dbReference>
<dbReference type="InterPro" id="IPR000150">
    <property type="entry name" value="Cof"/>
</dbReference>
<dbReference type="InterPro" id="IPR036412">
    <property type="entry name" value="HAD-like_sf"/>
</dbReference>
<dbReference type="InterPro" id="IPR006379">
    <property type="entry name" value="HAD-SF_hydro_IIB"/>
</dbReference>
<name>A0A5D6WNN0_9FIRM</name>
<evidence type="ECO:0000313" key="1">
    <source>
        <dbReference type="EMBL" id="TYZ30181.1"/>
    </source>
</evidence>
<dbReference type="EMBL" id="VTOZ01000004">
    <property type="protein sequence ID" value="TYZ30181.1"/>
    <property type="molecule type" value="Genomic_DNA"/>
</dbReference>
<keyword evidence="2" id="KW-1185">Reference proteome</keyword>
<dbReference type="Proteomes" id="UP000322783">
    <property type="component" value="Unassembled WGS sequence"/>
</dbReference>
<dbReference type="AlphaFoldDB" id="A0A5D6WNN0"/>
<dbReference type="NCBIfam" id="TIGR00099">
    <property type="entry name" value="Cof-subfamily"/>
    <property type="match status" value="1"/>
</dbReference>
<accession>A0A5D6WNN0</accession>
<dbReference type="SFLD" id="SFLDS00003">
    <property type="entry name" value="Haloacid_Dehalogenase"/>
    <property type="match status" value="1"/>
</dbReference>
<reference evidence="1 2" key="1">
    <citation type="submission" date="2019-08" db="EMBL/GenBank/DDBJ databases">
        <title>Selenomonas sp. mPRGC5 and Selenomonas sp. mPRGC8 isolated from ruminal fluid of dairy goat (Capra hircus).</title>
        <authorList>
            <person name="Poothong S."/>
            <person name="Nuengjamnong C."/>
            <person name="Tanasupawat S."/>
        </authorList>
    </citation>
    <scope>NUCLEOTIDE SEQUENCE [LARGE SCALE GENOMIC DNA]</scope>
    <source>
        <strain evidence="2">mPRGC8</strain>
    </source>
</reference>
<organism evidence="1 2">
    <name type="scientific">Selenomonas caprae</name>
    <dbReference type="NCBI Taxonomy" id="2606905"/>
    <lineage>
        <taxon>Bacteria</taxon>
        <taxon>Bacillati</taxon>
        <taxon>Bacillota</taxon>
        <taxon>Negativicutes</taxon>
        <taxon>Selenomonadales</taxon>
        <taxon>Selenomonadaceae</taxon>
        <taxon>Selenomonas</taxon>
    </lineage>
</organism>
<dbReference type="GO" id="GO:0000287">
    <property type="term" value="F:magnesium ion binding"/>
    <property type="evidence" value="ECO:0007669"/>
    <property type="project" value="TreeGrafter"/>
</dbReference>
<gene>
    <name evidence="1" type="ORF">FZ041_02565</name>
</gene>